<keyword evidence="2" id="KW-0378">Hydrolase</keyword>
<dbReference type="CDD" id="cd00586">
    <property type="entry name" value="4HBT"/>
    <property type="match status" value="1"/>
</dbReference>
<comment type="caution">
    <text evidence="3">The sequence shown here is derived from an EMBL/GenBank/DDBJ whole genome shotgun (WGS) entry which is preliminary data.</text>
</comment>
<organism evidence="3 4">
    <name type="scientific">Eikenella corrodens</name>
    <dbReference type="NCBI Taxonomy" id="539"/>
    <lineage>
        <taxon>Bacteria</taxon>
        <taxon>Pseudomonadati</taxon>
        <taxon>Pseudomonadota</taxon>
        <taxon>Betaproteobacteria</taxon>
        <taxon>Neisseriales</taxon>
        <taxon>Neisseriaceae</taxon>
        <taxon>Eikenella</taxon>
    </lineage>
</organism>
<evidence type="ECO:0000256" key="1">
    <source>
        <dbReference type="ARBA" id="ARBA00005953"/>
    </source>
</evidence>
<comment type="similarity">
    <text evidence="1">Belongs to the 4-hydroxybenzoyl-CoA thioesterase family.</text>
</comment>
<dbReference type="SUPFAM" id="SSF54637">
    <property type="entry name" value="Thioesterase/thiol ester dehydrase-isomerase"/>
    <property type="match status" value="1"/>
</dbReference>
<dbReference type="AlphaFoldDB" id="A0A1A9RBR1"/>
<dbReference type="InterPro" id="IPR029069">
    <property type="entry name" value="HotDog_dom_sf"/>
</dbReference>
<dbReference type="RefSeq" id="WP_064104728.1">
    <property type="nucleotide sequence ID" value="NZ_LXSF01000012.1"/>
</dbReference>
<dbReference type="EMBL" id="LXSF01000012">
    <property type="protein sequence ID" value="OAM15367.1"/>
    <property type="molecule type" value="Genomic_DNA"/>
</dbReference>
<evidence type="ECO:0000313" key="3">
    <source>
        <dbReference type="EMBL" id="OAM15367.1"/>
    </source>
</evidence>
<reference evidence="4" key="1">
    <citation type="submission" date="2016-05" db="EMBL/GenBank/DDBJ databases">
        <title>Draft genome of Corynebacterium afermentans subsp. afermentans LCDC 88199T.</title>
        <authorList>
            <person name="Bernier A.-M."/>
            <person name="Bernard K."/>
        </authorList>
    </citation>
    <scope>NUCLEOTIDE SEQUENCE [LARGE SCALE GENOMIC DNA]</scope>
    <source>
        <strain evidence="4">NML01-0328</strain>
    </source>
</reference>
<dbReference type="Pfam" id="PF13279">
    <property type="entry name" value="4HBT_2"/>
    <property type="match status" value="1"/>
</dbReference>
<gene>
    <name evidence="3" type="ORF">A7P85_09310</name>
</gene>
<sequence>MPAAQRIQINLPEHFCFATRITVEVGHLNYGNHLANDAVLRIAHEARLRFLTAHGCTEIDAFGAGLIMADAAVQYRTQAFHGEELLVQVALGEIGKAGFPFFAKLTRLADQAEIARVQCGMVFFDYAAQRIERTPTAFRTHFARYGAAQ</sequence>
<dbReference type="Proteomes" id="UP000078003">
    <property type="component" value="Unassembled WGS sequence"/>
</dbReference>
<accession>A0A1A9RBR1</accession>
<protein>
    <submittedName>
        <fullName evidence="3">Esterase</fullName>
    </submittedName>
</protein>
<dbReference type="PANTHER" id="PTHR31793">
    <property type="entry name" value="4-HYDROXYBENZOYL-COA THIOESTERASE FAMILY MEMBER"/>
    <property type="match status" value="1"/>
</dbReference>
<dbReference type="Gene3D" id="3.10.129.10">
    <property type="entry name" value="Hotdog Thioesterase"/>
    <property type="match status" value="1"/>
</dbReference>
<dbReference type="InterPro" id="IPR050563">
    <property type="entry name" value="4-hydroxybenzoyl-CoA_TE"/>
</dbReference>
<evidence type="ECO:0000313" key="4">
    <source>
        <dbReference type="Proteomes" id="UP000078003"/>
    </source>
</evidence>
<dbReference type="PANTHER" id="PTHR31793:SF27">
    <property type="entry name" value="NOVEL THIOESTERASE SUPERFAMILY DOMAIN AND SAPOSIN A-TYPE DOMAIN CONTAINING PROTEIN (0610012H03RIK)"/>
    <property type="match status" value="1"/>
</dbReference>
<name>A0A1A9RBR1_EIKCO</name>
<evidence type="ECO:0000256" key="2">
    <source>
        <dbReference type="ARBA" id="ARBA00022801"/>
    </source>
</evidence>
<dbReference type="GO" id="GO:0047617">
    <property type="term" value="F:fatty acyl-CoA hydrolase activity"/>
    <property type="evidence" value="ECO:0007669"/>
    <property type="project" value="TreeGrafter"/>
</dbReference>
<proteinExistence type="inferred from homology"/>